<keyword evidence="3" id="KW-1185">Reference proteome</keyword>
<organism evidence="2 3">
    <name type="scientific">Schleiferilactobacillus perolens DSM 12744</name>
    <dbReference type="NCBI Taxonomy" id="1423792"/>
    <lineage>
        <taxon>Bacteria</taxon>
        <taxon>Bacillati</taxon>
        <taxon>Bacillota</taxon>
        <taxon>Bacilli</taxon>
        <taxon>Lactobacillales</taxon>
        <taxon>Lactobacillaceae</taxon>
        <taxon>Schleiferilactobacillus</taxon>
    </lineage>
</organism>
<dbReference type="STRING" id="1423792.FD09_GL001733"/>
<feature type="domain" description="Fido" evidence="1">
    <location>
        <begin position="4"/>
        <end position="126"/>
    </location>
</feature>
<dbReference type="EMBL" id="AZEC01000003">
    <property type="protein sequence ID" value="KRL13709.1"/>
    <property type="molecule type" value="Genomic_DNA"/>
</dbReference>
<dbReference type="InterPro" id="IPR053737">
    <property type="entry name" value="Type_II_TA_Toxin"/>
</dbReference>
<evidence type="ECO:0000259" key="1">
    <source>
        <dbReference type="PROSITE" id="PS51459"/>
    </source>
</evidence>
<dbReference type="OrthoDB" id="9802752at2"/>
<proteinExistence type="predicted"/>
<dbReference type="PATRIC" id="fig|1423792.3.peg.1759"/>
<dbReference type="GO" id="GO:0016301">
    <property type="term" value="F:kinase activity"/>
    <property type="evidence" value="ECO:0007669"/>
    <property type="project" value="InterPro"/>
</dbReference>
<dbReference type="NCBIfam" id="TIGR01550">
    <property type="entry name" value="DOC_P1"/>
    <property type="match status" value="1"/>
</dbReference>
<protein>
    <submittedName>
        <fullName evidence="2">Toxin-antitoxin system, toxin component, Fic family</fullName>
    </submittedName>
</protein>
<dbReference type="PROSITE" id="PS51459">
    <property type="entry name" value="FIDO"/>
    <property type="match status" value="1"/>
</dbReference>
<gene>
    <name evidence="2" type="ORF">FD09_GL001733</name>
</gene>
<dbReference type="InterPro" id="IPR006440">
    <property type="entry name" value="Doc"/>
</dbReference>
<comment type="caution">
    <text evidence="2">The sequence shown here is derived from an EMBL/GenBank/DDBJ whole genome shotgun (WGS) entry which is preliminary data.</text>
</comment>
<accession>A0A0R1N077</accession>
<dbReference type="PANTHER" id="PTHR39426">
    <property type="entry name" value="HOMOLOGY TO DEATH-ON-CURING PROTEIN OF PHAGE P1"/>
    <property type="match status" value="1"/>
</dbReference>
<dbReference type="Pfam" id="PF02661">
    <property type="entry name" value="Fic"/>
    <property type="match status" value="1"/>
</dbReference>
<evidence type="ECO:0000313" key="3">
    <source>
        <dbReference type="Proteomes" id="UP000051330"/>
    </source>
</evidence>
<dbReference type="AlphaFoldDB" id="A0A0R1N077"/>
<reference evidence="2 3" key="1">
    <citation type="journal article" date="2015" name="Genome Announc.">
        <title>Expanding the biotechnology potential of lactobacilli through comparative genomics of 213 strains and associated genera.</title>
        <authorList>
            <person name="Sun Z."/>
            <person name="Harris H.M."/>
            <person name="McCann A."/>
            <person name="Guo C."/>
            <person name="Argimon S."/>
            <person name="Zhang W."/>
            <person name="Yang X."/>
            <person name="Jeffery I.B."/>
            <person name="Cooney J.C."/>
            <person name="Kagawa T.F."/>
            <person name="Liu W."/>
            <person name="Song Y."/>
            <person name="Salvetti E."/>
            <person name="Wrobel A."/>
            <person name="Rasinkangas P."/>
            <person name="Parkhill J."/>
            <person name="Rea M.C."/>
            <person name="O'Sullivan O."/>
            <person name="Ritari J."/>
            <person name="Douillard F.P."/>
            <person name="Paul Ross R."/>
            <person name="Yang R."/>
            <person name="Briner A.E."/>
            <person name="Felis G.E."/>
            <person name="de Vos W.M."/>
            <person name="Barrangou R."/>
            <person name="Klaenhammer T.R."/>
            <person name="Caufield P.W."/>
            <person name="Cui Y."/>
            <person name="Zhang H."/>
            <person name="O'Toole P.W."/>
        </authorList>
    </citation>
    <scope>NUCLEOTIDE SEQUENCE [LARGE SCALE GENOMIC DNA]</scope>
    <source>
        <strain evidence="2 3">DSM 12744</strain>
    </source>
</reference>
<dbReference type="RefSeq" id="WP_057818530.1">
    <property type="nucleotide sequence ID" value="NZ_AZEC01000003.1"/>
</dbReference>
<dbReference type="Proteomes" id="UP000051330">
    <property type="component" value="Unassembled WGS sequence"/>
</dbReference>
<dbReference type="PANTHER" id="PTHR39426:SF1">
    <property type="entry name" value="HOMOLOGY TO DEATH-ON-CURING PROTEIN OF PHAGE P1"/>
    <property type="match status" value="1"/>
</dbReference>
<dbReference type="InterPro" id="IPR003812">
    <property type="entry name" value="Fido"/>
</dbReference>
<sequence>MKYLSTADLIAINQELIRRAGEGQAGVQYPQGLELVVVQPTQAVFGRELYPTIWLKAAFILQKITKKYVFVDGNKRTALSATTVFLNLNGYKLVHSDEEGKKLILSVTNAKDTEEVMLTVAEWLKAHSKPFNTK</sequence>
<dbReference type="Gene3D" id="1.20.120.1870">
    <property type="entry name" value="Fic/DOC protein, Fido domain"/>
    <property type="match status" value="1"/>
</dbReference>
<evidence type="ECO:0000313" key="2">
    <source>
        <dbReference type="EMBL" id="KRL13709.1"/>
    </source>
</evidence>
<name>A0A0R1N077_9LACO</name>